<name>A0ABU9J490_9GAMM</name>
<dbReference type="RefSeq" id="WP_341727235.1">
    <property type="nucleotide sequence ID" value="NZ_JBBWWT010000011.1"/>
</dbReference>
<dbReference type="Proteomes" id="UP001459204">
    <property type="component" value="Unassembled WGS sequence"/>
</dbReference>
<organism evidence="1 2">
    <name type="scientific">Pseudoxanthomonas putridarboris</name>
    <dbReference type="NCBI Taxonomy" id="752605"/>
    <lineage>
        <taxon>Bacteria</taxon>
        <taxon>Pseudomonadati</taxon>
        <taxon>Pseudomonadota</taxon>
        <taxon>Gammaproteobacteria</taxon>
        <taxon>Lysobacterales</taxon>
        <taxon>Lysobacteraceae</taxon>
        <taxon>Pseudoxanthomonas</taxon>
    </lineage>
</organism>
<evidence type="ECO:0000313" key="1">
    <source>
        <dbReference type="EMBL" id="MEL1266063.1"/>
    </source>
</evidence>
<keyword evidence="2" id="KW-1185">Reference proteome</keyword>
<proteinExistence type="predicted"/>
<evidence type="ECO:0000313" key="2">
    <source>
        <dbReference type="Proteomes" id="UP001459204"/>
    </source>
</evidence>
<comment type="caution">
    <text evidence="1">The sequence shown here is derived from an EMBL/GenBank/DDBJ whole genome shotgun (WGS) entry which is preliminary data.</text>
</comment>
<accession>A0ABU9J490</accession>
<sequence>MSNFEFKIEEVTRDGYIAWDAVDAKAGIRFPVNASAPYTAGTFPEITDYLKSQGADFVVTYLDSSRDSLTGTTWVYTRGSDKVTVHDIPRTIIKITVG</sequence>
<gene>
    <name evidence="1" type="ORF">AAD027_17040</name>
</gene>
<dbReference type="EMBL" id="JBBWWT010000011">
    <property type="protein sequence ID" value="MEL1266063.1"/>
    <property type="molecule type" value="Genomic_DNA"/>
</dbReference>
<protein>
    <submittedName>
        <fullName evidence="1">Uncharacterized protein</fullName>
    </submittedName>
</protein>
<reference evidence="1 2" key="1">
    <citation type="submission" date="2024-04" db="EMBL/GenBank/DDBJ databases">
        <title>Draft genome sequence of Pseudoxanthomonas putridarboris WD12.</title>
        <authorList>
            <person name="Oh J."/>
        </authorList>
    </citation>
    <scope>NUCLEOTIDE SEQUENCE [LARGE SCALE GENOMIC DNA]</scope>
    <source>
        <strain evidence="1 2">WD12</strain>
    </source>
</reference>